<evidence type="ECO:0000313" key="3">
    <source>
        <dbReference type="EMBL" id="KAA1134137.1"/>
    </source>
</evidence>
<evidence type="ECO:0000313" key="5">
    <source>
        <dbReference type="Proteomes" id="UP000325313"/>
    </source>
</evidence>
<gene>
    <name evidence="2" type="ORF">PGT21_008819</name>
    <name evidence="3" type="ORF">PGTUg99_029535</name>
</gene>
<comment type="caution">
    <text evidence="3">The sequence shown here is derived from an EMBL/GenBank/DDBJ whole genome shotgun (WGS) entry which is preliminary data.</text>
</comment>
<dbReference type="EMBL" id="VSWC01000066">
    <property type="protein sequence ID" value="KAA1097496.1"/>
    <property type="molecule type" value="Genomic_DNA"/>
</dbReference>
<accession>A0A5B0S8J7</accession>
<dbReference type="AlphaFoldDB" id="A0A5B0S8J7"/>
<sequence>MIPLKAVIWRANISSPARDEEANPAAVWIGPGQASPRRDSRRQTSLSFGVRSSGRCILRPASKSRRGMMTLHWARAKQTSTRGFCPSS</sequence>
<protein>
    <submittedName>
        <fullName evidence="3">Uncharacterized protein</fullName>
    </submittedName>
</protein>
<evidence type="ECO:0000313" key="4">
    <source>
        <dbReference type="Proteomes" id="UP000324748"/>
    </source>
</evidence>
<organism evidence="3 5">
    <name type="scientific">Puccinia graminis f. sp. tritici</name>
    <dbReference type="NCBI Taxonomy" id="56615"/>
    <lineage>
        <taxon>Eukaryota</taxon>
        <taxon>Fungi</taxon>
        <taxon>Dikarya</taxon>
        <taxon>Basidiomycota</taxon>
        <taxon>Pucciniomycotina</taxon>
        <taxon>Pucciniomycetes</taxon>
        <taxon>Pucciniales</taxon>
        <taxon>Pucciniaceae</taxon>
        <taxon>Puccinia</taxon>
    </lineage>
</organism>
<evidence type="ECO:0000313" key="2">
    <source>
        <dbReference type="EMBL" id="KAA1097496.1"/>
    </source>
</evidence>
<dbReference type="Proteomes" id="UP000325313">
    <property type="component" value="Unassembled WGS sequence"/>
</dbReference>
<feature type="region of interest" description="Disordered" evidence="1">
    <location>
        <begin position="15"/>
        <end position="46"/>
    </location>
</feature>
<keyword evidence="4" id="KW-1185">Reference proteome</keyword>
<reference evidence="4 5" key="1">
    <citation type="submission" date="2019-05" db="EMBL/GenBank/DDBJ databases">
        <title>Emergence of the Ug99 lineage of the wheat stem rust pathogen through somatic hybridization.</title>
        <authorList>
            <person name="Li F."/>
            <person name="Upadhyaya N.M."/>
            <person name="Sperschneider J."/>
            <person name="Matny O."/>
            <person name="Nguyen-Phuc H."/>
            <person name="Mago R."/>
            <person name="Raley C."/>
            <person name="Miller M.E."/>
            <person name="Silverstein K.A.T."/>
            <person name="Henningsen E."/>
            <person name="Hirsch C.D."/>
            <person name="Visser B."/>
            <person name="Pretorius Z.A."/>
            <person name="Steffenson B.J."/>
            <person name="Schwessinger B."/>
            <person name="Dodds P.N."/>
            <person name="Figueroa M."/>
        </authorList>
    </citation>
    <scope>NUCLEOTIDE SEQUENCE [LARGE SCALE GENOMIC DNA]</scope>
    <source>
        <strain evidence="2">21-0</strain>
        <strain evidence="3 5">Ug99</strain>
    </source>
</reference>
<proteinExistence type="predicted"/>
<evidence type="ECO:0000256" key="1">
    <source>
        <dbReference type="SAM" id="MobiDB-lite"/>
    </source>
</evidence>
<dbReference type="Proteomes" id="UP000324748">
    <property type="component" value="Unassembled WGS sequence"/>
</dbReference>
<dbReference type="EMBL" id="VDEP01000069">
    <property type="protein sequence ID" value="KAA1134137.1"/>
    <property type="molecule type" value="Genomic_DNA"/>
</dbReference>
<name>A0A5B0S8J7_PUCGR</name>